<feature type="transmembrane region" description="Helical" evidence="1">
    <location>
        <begin position="114"/>
        <end position="146"/>
    </location>
</feature>
<evidence type="ECO:0000313" key="3">
    <source>
        <dbReference type="Proteomes" id="UP000072763"/>
    </source>
</evidence>
<protein>
    <recommendedName>
        <fullName evidence="4">ABC transporter</fullName>
    </recommendedName>
</protein>
<dbReference type="PATRIC" id="fig|465820.4.peg.2914"/>
<reference evidence="2 3" key="1">
    <citation type="journal article" date="2016" name="Front. Microbiol.">
        <title>Genomic Resource of Rice Seed Associated Bacteria.</title>
        <authorList>
            <person name="Midha S."/>
            <person name="Bansal K."/>
            <person name="Sharma S."/>
            <person name="Kumar N."/>
            <person name="Patil P.P."/>
            <person name="Chaudhry V."/>
            <person name="Patil P.B."/>
        </authorList>
    </citation>
    <scope>NUCLEOTIDE SEQUENCE [LARGE SCALE GENOMIC DNA]</scope>
    <source>
        <strain evidence="2 3">NS359</strain>
    </source>
</reference>
<dbReference type="AlphaFoldDB" id="A0A147DN79"/>
<feature type="transmembrane region" description="Helical" evidence="1">
    <location>
        <begin position="74"/>
        <end position="93"/>
    </location>
</feature>
<feature type="transmembrane region" description="Helical" evidence="1">
    <location>
        <begin position="20"/>
        <end position="42"/>
    </location>
</feature>
<feature type="transmembrane region" description="Helical" evidence="1">
    <location>
        <begin position="220"/>
        <end position="241"/>
    </location>
</feature>
<evidence type="ECO:0008006" key="4">
    <source>
        <dbReference type="Google" id="ProtNLM"/>
    </source>
</evidence>
<comment type="caution">
    <text evidence="2">The sequence shown here is derived from an EMBL/GenBank/DDBJ whole genome shotgun (WGS) entry which is preliminary data.</text>
</comment>
<dbReference type="RefSeq" id="WP_058750368.1">
    <property type="nucleotide sequence ID" value="NZ_LDRC01000071.1"/>
</dbReference>
<feature type="transmembrane region" description="Helical" evidence="1">
    <location>
        <begin position="152"/>
        <end position="174"/>
    </location>
</feature>
<proteinExistence type="predicted"/>
<dbReference type="EMBL" id="LDRC01000071">
    <property type="protein sequence ID" value="KTR50842.1"/>
    <property type="molecule type" value="Genomic_DNA"/>
</dbReference>
<keyword evidence="1" id="KW-1133">Transmembrane helix</keyword>
<sequence>MNLVLTSAHVEFKRLTRTGLLTGLVAVFAFFGVSSPALALLLPDLLRSAASTEQLTVHAATATPGDALALYVQSAMQLGLVLAAAVAVTALGWDARPGSSVFYRTRSVSLAALVLPRVLVGWVVVVVCHLAALTAAAVSTAVVIAPVESQEIVRLGAATSAYLVMAMAIGHVLMATLRRTAAALATTTLLMLVLPLLNSLPGAVAWAPTALLAAATASSGALVVPYLTTIGTTAACLLVAARVTAHRSIRRDA</sequence>
<dbReference type="Proteomes" id="UP000072763">
    <property type="component" value="Unassembled WGS sequence"/>
</dbReference>
<evidence type="ECO:0000256" key="1">
    <source>
        <dbReference type="SAM" id="Phobius"/>
    </source>
</evidence>
<accession>A0A147DN79</accession>
<gene>
    <name evidence="2" type="ORF">NS359_12955</name>
</gene>
<keyword evidence="1" id="KW-0812">Transmembrane</keyword>
<feature type="transmembrane region" description="Helical" evidence="1">
    <location>
        <begin position="181"/>
        <end position="200"/>
    </location>
</feature>
<organism evidence="2 3">
    <name type="scientific">Curtobacterium oceanosedimentum</name>
    <dbReference type="NCBI Taxonomy" id="465820"/>
    <lineage>
        <taxon>Bacteria</taxon>
        <taxon>Bacillati</taxon>
        <taxon>Actinomycetota</taxon>
        <taxon>Actinomycetes</taxon>
        <taxon>Micrococcales</taxon>
        <taxon>Microbacteriaceae</taxon>
        <taxon>Curtobacterium</taxon>
    </lineage>
</organism>
<name>A0A147DN79_9MICO</name>
<keyword evidence="1" id="KW-0472">Membrane</keyword>
<evidence type="ECO:0000313" key="2">
    <source>
        <dbReference type="EMBL" id="KTR50842.1"/>
    </source>
</evidence>